<dbReference type="Proteomes" id="UP001160148">
    <property type="component" value="Unassembled WGS sequence"/>
</dbReference>
<evidence type="ECO:0000259" key="4">
    <source>
        <dbReference type="Pfam" id="PF10172"/>
    </source>
</evidence>
<gene>
    <name evidence="5" type="ORF">MEUPH1_LOCUS5730</name>
</gene>
<evidence type="ECO:0000313" key="5">
    <source>
        <dbReference type="EMBL" id="CAI6349130.1"/>
    </source>
</evidence>
<reference evidence="5 6" key="1">
    <citation type="submission" date="2023-01" db="EMBL/GenBank/DDBJ databases">
        <authorList>
            <person name="Whitehead M."/>
        </authorList>
    </citation>
    <scope>NUCLEOTIDE SEQUENCE [LARGE SCALE GENOMIC DNA]</scope>
</reference>
<dbReference type="Pfam" id="PF10172">
    <property type="entry name" value="DDA1"/>
    <property type="match status" value="1"/>
</dbReference>
<dbReference type="PANTHER" id="PTHR31879:SF2">
    <property type="entry name" value="DET1- AND DDB1-ASSOCIATED PROTEIN 1"/>
    <property type="match status" value="1"/>
</dbReference>
<dbReference type="PANTHER" id="PTHR31879">
    <property type="entry name" value="DET1- AND DDB1-ASSOCIATED PROTEIN 1"/>
    <property type="match status" value="1"/>
</dbReference>
<evidence type="ECO:0000313" key="6">
    <source>
        <dbReference type="Proteomes" id="UP001160148"/>
    </source>
</evidence>
<dbReference type="AlphaFoldDB" id="A0AAV0VZU1"/>
<sequence>MSIAEFLDGFPSYDKRNFSSFTKKSCGNKSSSVYITTKDIPSEQTIANGNPLELLQSLHKKWDVKNLSKKRALVETDEEPSTSRKRPRVI</sequence>
<accession>A0AAV0VZU1</accession>
<keyword evidence="6" id="KW-1185">Reference proteome</keyword>
<evidence type="ECO:0000256" key="2">
    <source>
        <dbReference type="ARBA" id="ARBA00018256"/>
    </source>
</evidence>
<comment type="caution">
    <text evidence="5">The sequence shown here is derived from an EMBL/GenBank/DDBJ whole genome shotgun (WGS) entry which is preliminary data.</text>
</comment>
<protein>
    <recommendedName>
        <fullName evidence="2">DET1- and DDB1-associated protein 1</fullName>
    </recommendedName>
</protein>
<dbReference type="EMBL" id="CARXXK010000001">
    <property type="protein sequence ID" value="CAI6349130.1"/>
    <property type="molecule type" value="Genomic_DNA"/>
</dbReference>
<dbReference type="InterPro" id="IPR018276">
    <property type="entry name" value="DDA1_dom"/>
</dbReference>
<evidence type="ECO:0000256" key="3">
    <source>
        <dbReference type="ARBA" id="ARBA00045586"/>
    </source>
</evidence>
<feature type="domain" description="DET1- and DDB1-associated protein 1" evidence="4">
    <location>
        <begin position="5"/>
        <end position="63"/>
    </location>
</feature>
<comment type="function">
    <text evidence="3">Functions as a component of numerous distinct DCX (DDB1-CUL4-X-box) E3 ubiquitin-protein ligase complexes which mediate the ubiquitination and subsequent proteasomal degradation of target proteins. In the DCX complexes, acts as a scaffolding subunit required to stabilize the complex.</text>
</comment>
<comment type="similarity">
    <text evidence="1">Belongs to the DDA1 family.</text>
</comment>
<organism evidence="5 6">
    <name type="scientific">Macrosiphum euphorbiae</name>
    <name type="common">potato aphid</name>
    <dbReference type="NCBI Taxonomy" id="13131"/>
    <lineage>
        <taxon>Eukaryota</taxon>
        <taxon>Metazoa</taxon>
        <taxon>Ecdysozoa</taxon>
        <taxon>Arthropoda</taxon>
        <taxon>Hexapoda</taxon>
        <taxon>Insecta</taxon>
        <taxon>Pterygota</taxon>
        <taxon>Neoptera</taxon>
        <taxon>Paraneoptera</taxon>
        <taxon>Hemiptera</taxon>
        <taxon>Sternorrhyncha</taxon>
        <taxon>Aphidomorpha</taxon>
        <taxon>Aphidoidea</taxon>
        <taxon>Aphididae</taxon>
        <taxon>Macrosiphini</taxon>
        <taxon>Macrosiphum</taxon>
    </lineage>
</organism>
<evidence type="ECO:0000256" key="1">
    <source>
        <dbReference type="ARBA" id="ARBA00008042"/>
    </source>
</evidence>
<dbReference type="InterPro" id="IPR033575">
    <property type="entry name" value="DDA1-like"/>
</dbReference>
<dbReference type="GO" id="GO:0032436">
    <property type="term" value="P:positive regulation of proteasomal ubiquitin-dependent protein catabolic process"/>
    <property type="evidence" value="ECO:0007669"/>
    <property type="project" value="TreeGrafter"/>
</dbReference>
<proteinExistence type="inferred from homology"/>
<name>A0AAV0VZU1_9HEMI</name>
<dbReference type="GO" id="GO:0080008">
    <property type="term" value="C:Cul4-RING E3 ubiquitin ligase complex"/>
    <property type="evidence" value="ECO:0007669"/>
    <property type="project" value="TreeGrafter"/>
</dbReference>